<gene>
    <name evidence="5" type="ORF">FNZ23_23745</name>
</gene>
<evidence type="ECO:0000256" key="2">
    <source>
        <dbReference type="SAM" id="Phobius"/>
    </source>
</evidence>
<evidence type="ECO:0000256" key="3">
    <source>
        <dbReference type="SAM" id="SignalP"/>
    </source>
</evidence>
<evidence type="ECO:0000256" key="1">
    <source>
        <dbReference type="SAM" id="MobiDB-lite"/>
    </source>
</evidence>
<keyword evidence="5" id="KW-0378">Hydrolase</keyword>
<accession>A0A553YW03</accession>
<feature type="region of interest" description="Disordered" evidence="1">
    <location>
        <begin position="332"/>
        <end position="372"/>
    </location>
</feature>
<dbReference type="InterPro" id="IPR001967">
    <property type="entry name" value="Peptidase_S11_N"/>
</dbReference>
<dbReference type="GO" id="GO:0009002">
    <property type="term" value="F:serine-type D-Ala-D-Ala carboxypeptidase activity"/>
    <property type="evidence" value="ECO:0007669"/>
    <property type="project" value="InterPro"/>
</dbReference>
<dbReference type="AlphaFoldDB" id="A0A553YW03"/>
<keyword evidence="3" id="KW-0732">Signal</keyword>
<keyword evidence="2" id="KW-1133">Transmembrane helix</keyword>
<feature type="transmembrane region" description="Helical" evidence="2">
    <location>
        <begin position="396"/>
        <end position="415"/>
    </location>
</feature>
<reference evidence="5 6" key="1">
    <citation type="submission" date="2019-07" db="EMBL/GenBank/DDBJ databases">
        <title>Draft genome for Streptomyces benahoarensis MZ03-48.</title>
        <authorList>
            <person name="Gonzalez-Pimentel J.L."/>
        </authorList>
    </citation>
    <scope>NUCLEOTIDE SEQUENCE [LARGE SCALE GENOMIC DNA]</scope>
    <source>
        <strain evidence="5 6">MZ03-48</strain>
    </source>
</reference>
<dbReference type="Gene3D" id="3.40.710.10">
    <property type="entry name" value="DD-peptidase/beta-lactamase superfamily"/>
    <property type="match status" value="1"/>
</dbReference>
<organism evidence="5 6">
    <name type="scientific">Streptomyces benahoarensis</name>
    <dbReference type="NCBI Taxonomy" id="2595054"/>
    <lineage>
        <taxon>Bacteria</taxon>
        <taxon>Bacillati</taxon>
        <taxon>Actinomycetota</taxon>
        <taxon>Actinomycetes</taxon>
        <taxon>Kitasatosporales</taxon>
        <taxon>Streptomycetaceae</taxon>
        <taxon>Streptomyces</taxon>
    </lineage>
</organism>
<evidence type="ECO:0000259" key="4">
    <source>
        <dbReference type="Pfam" id="PF00768"/>
    </source>
</evidence>
<sequence>MSSANWPSVKAGTAAAVCAATVAVSALPAAAAGSPGDGPHVTGDAPSTTSAARLDHPGVQVRTAPDVDEPPDVSALSWMVTDADDGRVLAAKDAHRELPPASTLKTLFAVTVLPKFGQETVHTVSEDDLSGISPGSSLVGIKEDLRYTVADLWRGVFLSSGSDAVRTLAAMNGGWEVTLEDMRAMADRLGARDTDVESADGYDTPGQHSSAYDLTLFAKTGLTNRDFARFASTEEAQFPEAGGPDSFGIQNTNRLLVGSHGVEPYPGLIGVKNGYTSQAGNTLIAAAHHDGRTLLVTVMNPQSGKNNAVYEEARSLLDWGFEAAPDIEPVAMLPDRVGPQPSPSPEPDADGPASHEPAADRADRAAHRRATDRAAVLRAASVGRDAGTPDGPGPGVWWLTAAGAVLVSGFTVVVWRRRQD</sequence>
<dbReference type="PANTHER" id="PTHR21581">
    <property type="entry name" value="D-ALANYL-D-ALANINE CARBOXYPEPTIDASE"/>
    <property type="match status" value="1"/>
</dbReference>
<dbReference type="PANTHER" id="PTHR21581:SF33">
    <property type="entry name" value="D-ALANYL-D-ALANINE CARBOXYPEPTIDASE DACB"/>
    <property type="match status" value="1"/>
</dbReference>
<feature type="signal peptide" evidence="3">
    <location>
        <begin position="1"/>
        <end position="31"/>
    </location>
</feature>
<dbReference type="OrthoDB" id="3663940at2"/>
<feature type="compositionally biased region" description="Basic and acidic residues" evidence="1">
    <location>
        <begin position="357"/>
        <end position="372"/>
    </location>
</feature>
<evidence type="ECO:0000313" key="6">
    <source>
        <dbReference type="Proteomes" id="UP000320888"/>
    </source>
</evidence>
<dbReference type="RefSeq" id="WP_143943309.1">
    <property type="nucleotide sequence ID" value="NZ_VKLS01000404.1"/>
</dbReference>
<name>A0A553YW03_9ACTN</name>
<keyword evidence="2" id="KW-0812">Transmembrane</keyword>
<proteinExistence type="predicted"/>
<dbReference type="GO" id="GO:0006508">
    <property type="term" value="P:proteolysis"/>
    <property type="evidence" value="ECO:0007669"/>
    <property type="project" value="InterPro"/>
</dbReference>
<protein>
    <submittedName>
        <fullName evidence="5">D-alanyl-D-alanine carboxypeptidase</fullName>
    </submittedName>
</protein>
<dbReference type="Pfam" id="PF00768">
    <property type="entry name" value="Peptidase_S11"/>
    <property type="match status" value="1"/>
</dbReference>
<feature type="region of interest" description="Disordered" evidence="1">
    <location>
        <begin position="30"/>
        <end position="70"/>
    </location>
</feature>
<dbReference type="Proteomes" id="UP000320888">
    <property type="component" value="Unassembled WGS sequence"/>
</dbReference>
<keyword evidence="5" id="KW-0645">Protease</keyword>
<keyword evidence="2" id="KW-0472">Membrane</keyword>
<comment type="caution">
    <text evidence="5">The sequence shown here is derived from an EMBL/GenBank/DDBJ whole genome shotgun (WGS) entry which is preliminary data.</text>
</comment>
<keyword evidence="6" id="KW-1185">Reference proteome</keyword>
<dbReference type="SUPFAM" id="SSF56601">
    <property type="entry name" value="beta-lactamase/transpeptidase-like"/>
    <property type="match status" value="1"/>
</dbReference>
<dbReference type="InterPro" id="IPR012338">
    <property type="entry name" value="Beta-lactam/transpept-like"/>
</dbReference>
<evidence type="ECO:0000313" key="5">
    <source>
        <dbReference type="EMBL" id="TSB33392.1"/>
    </source>
</evidence>
<keyword evidence="5" id="KW-0121">Carboxypeptidase</keyword>
<feature type="domain" description="Peptidase S11 D-alanyl-D-alanine carboxypeptidase A N-terminal" evidence="4">
    <location>
        <begin position="69"/>
        <end position="301"/>
    </location>
</feature>
<feature type="chain" id="PRO_5022216019" evidence="3">
    <location>
        <begin position="32"/>
        <end position="420"/>
    </location>
</feature>
<dbReference type="EMBL" id="VKLS01000404">
    <property type="protein sequence ID" value="TSB33392.1"/>
    <property type="molecule type" value="Genomic_DNA"/>
</dbReference>